<dbReference type="InterPro" id="IPR003829">
    <property type="entry name" value="Pirin_N_dom"/>
</dbReference>
<evidence type="ECO:0000313" key="5">
    <source>
        <dbReference type="Proteomes" id="UP000657385"/>
    </source>
</evidence>
<accession>A0A931FFT6</accession>
<feature type="domain" description="Pirin N-terminal" evidence="3">
    <location>
        <begin position="18"/>
        <end position="126"/>
    </location>
</feature>
<proteinExistence type="inferred from homology"/>
<name>A0A931FFT6_9ACTN</name>
<comment type="similarity">
    <text evidence="1 2">Belongs to the pirin family.</text>
</comment>
<dbReference type="PANTHER" id="PTHR43212:SF3">
    <property type="entry name" value="QUERCETIN 2,3-DIOXYGENASE"/>
    <property type="match status" value="1"/>
</dbReference>
<gene>
    <name evidence="4" type="ORF">I2501_34845</name>
</gene>
<dbReference type="SUPFAM" id="SSF51182">
    <property type="entry name" value="RmlC-like cupins"/>
    <property type="match status" value="1"/>
</dbReference>
<evidence type="ECO:0000259" key="3">
    <source>
        <dbReference type="Pfam" id="PF02678"/>
    </source>
</evidence>
<dbReference type="Gene3D" id="2.60.120.10">
    <property type="entry name" value="Jelly Rolls"/>
    <property type="match status" value="1"/>
</dbReference>
<keyword evidence="5" id="KW-1185">Reference proteome</keyword>
<evidence type="ECO:0000256" key="2">
    <source>
        <dbReference type="RuleBase" id="RU003457"/>
    </source>
</evidence>
<dbReference type="InterPro" id="IPR011051">
    <property type="entry name" value="RmlC_Cupin_sf"/>
</dbReference>
<organism evidence="4 5">
    <name type="scientific">Streptacidiphilus fuscans</name>
    <dbReference type="NCBI Taxonomy" id="2789292"/>
    <lineage>
        <taxon>Bacteria</taxon>
        <taxon>Bacillati</taxon>
        <taxon>Actinomycetota</taxon>
        <taxon>Actinomycetes</taxon>
        <taxon>Kitasatosporales</taxon>
        <taxon>Streptomycetaceae</taxon>
        <taxon>Streptacidiphilus</taxon>
    </lineage>
</organism>
<evidence type="ECO:0000313" key="4">
    <source>
        <dbReference type="EMBL" id="MBF9073202.1"/>
    </source>
</evidence>
<dbReference type="AlphaFoldDB" id="A0A931FFT6"/>
<comment type="caution">
    <text evidence="4">The sequence shown here is derived from an EMBL/GenBank/DDBJ whole genome shotgun (WGS) entry which is preliminary data.</text>
</comment>
<evidence type="ECO:0000256" key="1">
    <source>
        <dbReference type="ARBA" id="ARBA00008416"/>
    </source>
</evidence>
<dbReference type="InterPro" id="IPR014710">
    <property type="entry name" value="RmlC-like_jellyroll"/>
</dbReference>
<dbReference type="InterPro" id="IPR012093">
    <property type="entry name" value="Pirin"/>
</dbReference>
<dbReference type="RefSeq" id="WP_196198176.1">
    <property type="nucleotide sequence ID" value="NZ_JADPRT010000020.1"/>
</dbReference>
<dbReference type="PANTHER" id="PTHR43212">
    <property type="entry name" value="QUERCETIN 2,3-DIOXYGENASE"/>
    <property type="match status" value="1"/>
</dbReference>
<dbReference type="Pfam" id="PF02678">
    <property type="entry name" value="Pirin"/>
    <property type="match status" value="1"/>
</dbReference>
<reference evidence="4" key="1">
    <citation type="submission" date="2020-11" db="EMBL/GenBank/DDBJ databases">
        <title>Isolation and identification of active actinomycetes.</title>
        <authorList>
            <person name="Yu B."/>
        </authorList>
    </citation>
    <scope>NUCLEOTIDE SEQUENCE</scope>
    <source>
        <strain evidence="4">NEAU-YB345</strain>
    </source>
</reference>
<dbReference type="EMBL" id="JADPRT010000020">
    <property type="protein sequence ID" value="MBF9073202.1"/>
    <property type="molecule type" value="Genomic_DNA"/>
</dbReference>
<sequence length="247" mass="26085">MPLRIHRAGHRYRSAPEPGIATAHAFSFSGHYDPANTSFGALLACNEESLDAGAGFGPHKHRDTEILTWVLEGALQHADGGGAGQGHRSLVRPGQLQYLSAGGGVSHSEGTVEGGAEPVRFLQFWLQPGSFGTEPAYVLADPVDPEAEHVLLTPPGLLRREDATLHLLRAQPYGPLPELPPAAYVYAHLARGGVGFRERGGPRGRGRELAAGDALRITEGDAPVDLTAGPDGAELLVWAMESPVSYG</sequence>
<dbReference type="Proteomes" id="UP000657385">
    <property type="component" value="Unassembled WGS sequence"/>
</dbReference>
<protein>
    <submittedName>
        <fullName evidence="4">Pirin family protein</fullName>
    </submittedName>
</protein>